<reference evidence="2" key="1">
    <citation type="journal article" date="2020" name="Stud. Mycol.">
        <title>101 Dothideomycetes genomes: a test case for predicting lifestyles and emergence of pathogens.</title>
        <authorList>
            <person name="Haridas S."/>
            <person name="Albert R."/>
            <person name="Binder M."/>
            <person name="Bloem J."/>
            <person name="Labutti K."/>
            <person name="Salamov A."/>
            <person name="Andreopoulos B."/>
            <person name="Baker S."/>
            <person name="Barry K."/>
            <person name="Bills G."/>
            <person name="Bluhm B."/>
            <person name="Cannon C."/>
            <person name="Castanera R."/>
            <person name="Culley D."/>
            <person name="Daum C."/>
            <person name="Ezra D."/>
            <person name="Gonzalez J."/>
            <person name="Henrissat B."/>
            <person name="Kuo A."/>
            <person name="Liang C."/>
            <person name="Lipzen A."/>
            <person name="Lutzoni F."/>
            <person name="Magnuson J."/>
            <person name="Mondo S."/>
            <person name="Nolan M."/>
            <person name="Ohm R."/>
            <person name="Pangilinan J."/>
            <person name="Park H.-J."/>
            <person name="Ramirez L."/>
            <person name="Alfaro M."/>
            <person name="Sun H."/>
            <person name="Tritt A."/>
            <person name="Yoshinaga Y."/>
            <person name="Zwiers L.-H."/>
            <person name="Turgeon B."/>
            <person name="Goodwin S."/>
            <person name="Spatafora J."/>
            <person name="Crous P."/>
            <person name="Grigoriev I."/>
        </authorList>
    </citation>
    <scope>NUCLEOTIDE SEQUENCE</scope>
    <source>
        <strain evidence="2">CBS 113389</strain>
    </source>
</reference>
<feature type="compositionally biased region" description="Gly residues" evidence="1">
    <location>
        <begin position="274"/>
        <end position="283"/>
    </location>
</feature>
<name>A0A6A6PRE9_9PEZI</name>
<evidence type="ECO:0000313" key="2">
    <source>
        <dbReference type="EMBL" id="KAF2482495.1"/>
    </source>
</evidence>
<sequence length="283" mass="30588">MSDDANEALTATAPNTTNNLPPLVTHWDLNSNNAAGPSDTRYSTPLGIFYDSEGSLDPSFWQNCPHDHPNIATMLTPDSVPRSAVSWSGETISPVSQTQPPLFPSIPMAANDQRFADQSQCYPFSSAGDFTTVTSDASTLNVPSSFWPATDSSMMDFSPTTTNLGQSLHTIESLNESNKQHINQVFPTANDNITSNYPSATQYFAPQHSNLAPTSMHHYTSQPLYLTPPDEPGGWPAQLQSYHGWTEAEVYQATARALAAQQEHSGAAFPSQWGGEGESQGMG</sequence>
<keyword evidence="3" id="KW-1185">Reference proteome</keyword>
<dbReference type="AlphaFoldDB" id="A0A6A6PRE9"/>
<dbReference type="EMBL" id="MU001636">
    <property type="protein sequence ID" value="KAF2482495.1"/>
    <property type="molecule type" value="Genomic_DNA"/>
</dbReference>
<dbReference type="RefSeq" id="XP_033589065.1">
    <property type="nucleotide sequence ID" value="XM_033735489.1"/>
</dbReference>
<feature type="region of interest" description="Disordered" evidence="1">
    <location>
        <begin position="262"/>
        <end position="283"/>
    </location>
</feature>
<feature type="compositionally biased region" description="Low complexity" evidence="1">
    <location>
        <begin position="8"/>
        <end position="22"/>
    </location>
</feature>
<proteinExistence type="predicted"/>
<gene>
    <name evidence="2" type="ORF">BDY17DRAFT_310962</name>
</gene>
<evidence type="ECO:0000256" key="1">
    <source>
        <dbReference type="SAM" id="MobiDB-lite"/>
    </source>
</evidence>
<feature type="region of interest" description="Disordered" evidence="1">
    <location>
        <begin position="1"/>
        <end position="22"/>
    </location>
</feature>
<protein>
    <submittedName>
        <fullName evidence="2">Uncharacterized protein</fullName>
    </submittedName>
</protein>
<accession>A0A6A6PRE9</accession>
<dbReference type="GeneID" id="54476491"/>
<evidence type="ECO:0000313" key="3">
    <source>
        <dbReference type="Proteomes" id="UP000799767"/>
    </source>
</evidence>
<dbReference type="Proteomes" id="UP000799767">
    <property type="component" value="Unassembled WGS sequence"/>
</dbReference>
<organism evidence="2 3">
    <name type="scientific">Neohortaea acidophila</name>
    <dbReference type="NCBI Taxonomy" id="245834"/>
    <lineage>
        <taxon>Eukaryota</taxon>
        <taxon>Fungi</taxon>
        <taxon>Dikarya</taxon>
        <taxon>Ascomycota</taxon>
        <taxon>Pezizomycotina</taxon>
        <taxon>Dothideomycetes</taxon>
        <taxon>Dothideomycetidae</taxon>
        <taxon>Mycosphaerellales</taxon>
        <taxon>Teratosphaeriaceae</taxon>
        <taxon>Neohortaea</taxon>
    </lineage>
</organism>